<dbReference type="Proteomes" id="UP000005726">
    <property type="component" value="Unassembled WGS sequence"/>
</dbReference>
<dbReference type="EMBL" id="GL379590">
    <property type="protein sequence ID" value="EFL92136.1"/>
    <property type="molecule type" value="Genomic_DNA"/>
</dbReference>
<dbReference type="Gene3D" id="2.20.25.10">
    <property type="match status" value="1"/>
</dbReference>
<dbReference type="AlphaFoldDB" id="E0WS02"/>
<organism evidence="2 3">
    <name type="scientific">Candidatus Regiella insecticola LSR1</name>
    <dbReference type="NCBI Taxonomy" id="663321"/>
    <lineage>
        <taxon>Bacteria</taxon>
        <taxon>Pseudomonadati</taxon>
        <taxon>Pseudomonadota</taxon>
        <taxon>Gammaproteobacteria</taxon>
        <taxon>Enterobacterales</taxon>
        <taxon>Enterobacteriaceae</taxon>
        <taxon>aphid secondary symbionts</taxon>
        <taxon>Candidatus Regiella</taxon>
    </lineage>
</organism>
<accession>E0WS02</accession>
<dbReference type="Pfam" id="PF03966">
    <property type="entry name" value="Trm112p"/>
    <property type="match status" value="1"/>
</dbReference>
<dbReference type="eggNOG" id="COG2835">
    <property type="taxonomic scope" value="Bacteria"/>
</dbReference>
<dbReference type="STRING" id="663321.REG_0717"/>
<dbReference type="PANTHER" id="PTHR33505:SF4">
    <property type="entry name" value="PROTEIN PREY, MITOCHONDRIAL"/>
    <property type="match status" value="1"/>
</dbReference>
<dbReference type="HAMAP" id="MF_01187">
    <property type="entry name" value="UPF0434"/>
    <property type="match status" value="1"/>
</dbReference>
<dbReference type="FunFam" id="2.20.25.10:FF:000002">
    <property type="entry name" value="UPF0434 protein YcaR"/>
    <property type="match status" value="1"/>
</dbReference>
<dbReference type="PANTHER" id="PTHR33505">
    <property type="entry name" value="ZGC:162634"/>
    <property type="match status" value="1"/>
</dbReference>
<dbReference type="HOGENOM" id="CLU_155659_3_0_6"/>
<gene>
    <name evidence="2" type="primary">ycaR</name>
    <name evidence="2" type="ORF">REG_0717</name>
</gene>
<evidence type="ECO:0000313" key="3">
    <source>
        <dbReference type="Proteomes" id="UP000005726"/>
    </source>
</evidence>
<name>E0WS02_9ENTR</name>
<reference evidence="2" key="1">
    <citation type="journal article" date="2009" name="Environ. Microbiol.">
        <title>Dynamics of genome evolution in facultative symbionts of aphids.</title>
        <authorList>
            <person name="Degnan P.H."/>
            <person name="Leonardo T.E."/>
            <person name="Cass B.N."/>
            <person name="Hurwitz B."/>
            <person name="Stern D."/>
            <person name="Gibbs R.A."/>
            <person name="Richards S."/>
            <person name="Moran N.A."/>
        </authorList>
    </citation>
    <scope>NUCLEOTIDE SEQUENCE [LARGE SCALE GENOMIC DNA]</scope>
    <source>
        <strain evidence="2">LSR1</strain>
    </source>
</reference>
<dbReference type="GO" id="GO:0005829">
    <property type="term" value="C:cytosol"/>
    <property type="evidence" value="ECO:0007669"/>
    <property type="project" value="TreeGrafter"/>
</dbReference>
<evidence type="ECO:0000313" key="2">
    <source>
        <dbReference type="EMBL" id="EFL92136.1"/>
    </source>
</evidence>
<evidence type="ECO:0000256" key="1">
    <source>
        <dbReference type="HAMAP-Rule" id="MF_01187"/>
    </source>
</evidence>
<dbReference type="InterPro" id="IPR005651">
    <property type="entry name" value="Trm112-like"/>
</dbReference>
<keyword evidence="3" id="KW-1185">Reference proteome</keyword>
<comment type="similarity">
    <text evidence="1">Belongs to the UPF0434 family.</text>
</comment>
<protein>
    <recommendedName>
        <fullName evidence="1">UPF0434 protein REG_0717</fullName>
    </recommendedName>
</protein>
<dbReference type="SUPFAM" id="SSF158997">
    <property type="entry name" value="Trm112p-like"/>
    <property type="match status" value="1"/>
</dbReference>
<proteinExistence type="inferred from homology"/>
<sequence>MTGMSASCQRRRNLKGEGYIKNLWCSLVYLGGIMDRRLLEIIACPICNGKLSFDQKNLALVCKAEQLAYPVRNGIPVLLANEARAIKIDEKLA</sequence>